<organism evidence="3 4">
    <name type="scientific">Thermus tengchongensis</name>
    <dbReference type="NCBI Taxonomy" id="1214928"/>
    <lineage>
        <taxon>Bacteria</taxon>
        <taxon>Thermotogati</taxon>
        <taxon>Deinococcota</taxon>
        <taxon>Deinococci</taxon>
        <taxon>Thermales</taxon>
        <taxon>Thermaceae</taxon>
        <taxon>Thermus</taxon>
    </lineage>
</organism>
<dbReference type="GO" id="GO:0008237">
    <property type="term" value="F:metallopeptidase activity"/>
    <property type="evidence" value="ECO:0007669"/>
    <property type="project" value="UniProtKB-KW"/>
</dbReference>
<keyword evidence="1" id="KW-0472">Membrane</keyword>
<feature type="transmembrane region" description="Helical" evidence="1">
    <location>
        <begin position="166"/>
        <end position="184"/>
    </location>
</feature>
<dbReference type="PANTHER" id="PTHR35797:SF1">
    <property type="entry name" value="PROTEASE"/>
    <property type="match status" value="1"/>
</dbReference>
<feature type="transmembrane region" description="Helical" evidence="1">
    <location>
        <begin position="5"/>
        <end position="25"/>
    </location>
</feature>
<sequence>MKALYWTFGLSWGVYLLFYLLGGRWNPAPEEVNPETALLLTAFGFLYMWIPGLVALYFARKEGVRLPLALRPNRFWLFAWLFPVALSLLSLPLSLPFAPWRGFAALYEGIPPEDLALLPQGFFRLLPLILLLTGLLAGATVNLVAALGEELMWRGYLWERLRDRGFWPASLEIGFYWGLWHAPLVLSGHNYPHAPFLGVPMMILFTLALTPALLWVREKGGSLLAAALLHGTLNAVAGLSLLLVERTHDLLIGVVGLPGLFLLALFNLWLRRRV</sequence>
<feature type="transmembrane region" description="Helical" evidence="1">
    <location>
        <begin position="250"/>
        <end position="270"/>
    </location>
</feature>
<keyword evidence="3" id="KW-0482">Metalloprotease</keyword>
<accession>A0A4Y9FES2</accession>
<evidence type="ECO:0000256" key="1">
    <source>
        <dbReference type="SAM" id="Phobius"/>
    </source>
</evidence>
<evidence type="ECO:0000313" key="3">
    <source>
        <dbReference type="EMBL" id="TFU27637.1"/>
    </source>
</evidence>
<feature type="domain" description="CAAX prenyl protease 2/Lysostaphin resistance protein A-like" evidence="2">
    <location>
        <begin position="135"/>
        <end position="236"/>
    </location>
</feature>
<dbReference type="AlphaFoldDB" id="A0A4Y9FES2"/>
<evidence type="ECO:0000313" key="4">
    <source>
        <dbReference type="Proteomes" id="UP000297668"/>
    </source>
</evidence>
<dbReference type="InterPro" id="IPR042150">
    <property type="entry name" value="MmRce1-like"/>
</dbReference>
<keyword evidence="3" id="KW-0378">Hydrolase</keyword>
<feature type="transmembrane region" description="Helical" evidence="1">
    <location>
        <begin position="223"/>
        <end position="244"/>
    </location>
</feature>
<feature type="transmembrane region" description="Helical" evidence="1">
    <location>
        <begin position="75"/>
        <end position="95"/>
    </location>
</feature>
<dbReference type="PANTHER" id="PTHR35797">
    <property type="entry name" value="PROTEASE-RELATED"/>
    <property type="match status" value="1"/>
</dbReference>
<dbReference type="Proteomes" id="UP000297668">
    <property type="component" value="Unassembled WGS sequence"/>
</dbReference>
<dbReference type="RefSeq" id="WP_135259230.1">
    <property type="nucleotide sequence ID" value="NZ_SJZF01000001.1"/>
</dbReference>
<comment type="caution">
    <text evidence="3">The sequence shown here is derived from an EMBL/GenBank/DDBJ whole genome shotgun (WGS) entry which is preliminary data.</text>
</comment>
<feature type="transmembrane region" description="Helical" evidence="1">
    <location>
        <begin position="196"/>
        <end position="216"/>
    </location>
</feature>
<dbReference type="GO" id="GO:0006508">
    <property type="term" value="P:proteolysis"/>
    <property type="evidence" value="ECO:0007669"/>
    <property type="project" value="UniProtKB-KW"/>
</dbReference>
<name>A0A4Y9FES2_9DEIN</name>
<gene>
    <name evidence="3" type="ORF">E0687_00160</name>
</gene>
<feature type="transmembrane region" description="Helical" evidence="1">
    <location>
        <begin position="37"/>
        <end position="59"/>
    </location>
</feature>
<proteinExistence type="predicted"/>
<keyword evidence="1" id="KW-1133">Transmembrane helix</keyword>
<reference evidence="3 4" key="1">
    <citation type="submission" date="2019-03" db="EMBL/GenBank/DDBJ databases">
        <title>Thermus tengchongensis species for the arsenic transformation mechanism.</title>
        <authorList>
            <person name="Yuan G.C."/>
        </authorList>
    </citation>
    <scope>NUCLEOTIDE SEQUENCE [LARGE SCALE GENOMIC DNA]</scope>
    <source>
        <strain evidence="3 4">15W</strain>
    </source>
</reference>
<dbReference type="EMBL" id="SJZF01000001">
    <property type="protein sequence ID" value="TFU27637.1"/>
    <property type="molecule type" value="Genomic_DNA"/>
</dbReference>
<dbReference type="GO" id="GO:0004175">
    <property type="term" value="F:endopeptidase activity"/>
    <property type="evidence" value="ECO:0007669"/>
    <property type="project" value="UniProtKB-ARBA"/>
</dbReference>
<feature type="transmembrane region" description="Helical" evidence="1">
    <location>
        <begin position="122"/>
        <end position="145"/>
    </location>
</feature>
<dbReference type="GO" id="GO:0080120">
    <property type="term" value="P:CAAX-box protein maturation"/>
    <property type="evidence" value="ECO:0007669"/>
    <property type="project" value="UniProtKB-ARBA"/>
</dbReference>
<dbReference type="InterPro" id="IPR003675">
    <property type="entry name" value="Rce1/LyrA-like_dom"/>
</dbReference>
<keyword evidence="1" id="KW-0812">Transmembrane</keyword>
<keyword evidence="3" id="KW-0645">Protease</keyword>
<evidence type="ECO:0000259" key="2">
    <source>
        <dbReference type="Pfam" id="PF02517"/>
    </source>
</evidence>
<dbReference type="Pfam" id="PF02517">
    <property type="entry name" value="Rce1-like"/>
    <property type="match status" value="1"/>
</dbReference>
<protein>
    <submittedName>
        <fullName evidence="3">CPBP family intramembrane metalloprotease</fullName>
    </submittedName>
</protein>